<dbReference type="Pfam" id="PF08646">
    <property type="entry name" value="Rep_fac-A_C"/>
    <property type="match status" value="1"/>
</dbReference>
<dbReference type="EMBL" id="JAYWIO010000005">
    <property type="protein sequence ID" value="KAK7261307.1"/>
    <property type="molecule type" value="Genomic_DNA"/>
</dbReference>
<dbReference type="InterPro" id="IPR013955">
    <property type="entry name" value="Rep_factor-A_C"/>
</dbReference>
<gene>
    <name evidence="2" type="ORF">RIF29_27616</name>
</gene>
<dbReference type="Proteomes" id="UP001372338">
    <property type="component" value="Unassembled WGS sequence"/>
</dbReference>
<comment type="caution">
    <text evidence="2">The sequence shown here is derived from an EMBL/GenBank/DDBJ whole genome shotgun (WGS) entry which is preliminary data.</text>
</comment>
<reference evidence="2 3" key="1">
    <citation type="submission" date="2024-01" db="EMBL/GenBank/DDBJ databases">
        <title>The genomes of 5 underutilized Papilionoideae crops provide insights into root nodulation and disease resistanc.</title>
        <authorList>
            <person name="Yuan L."/>
        </authorList>
    </citation>
    <scope>NUCLEOTIDE SEQUENCE [LARGE SCALE GENOMIC DNA]</scope>
    <source>
        <strain evidence="2">ZHUSHIDOU_FW_LH</strain>
        <tissue evidence="2">Leaf</tissue>
    </source>
</reference>
<evidence type="ECO:0000259" key="1">
    <source>
        <dbReference type="Pfam" id="PF08646"/>
    </source>
</evidence>
<evidence type="ECO:0000313" key="3">
    <source>
        <dbReference type="Proteomes" id="UP001372338"/>
    </source>
</evidence>
<sequence length="167" mass="18507">MEEEQQGGKANTQTCTILSLDHTNLCYRVCAICERTLPTATGNSNSNNAPSSFLCKFCNTNNTKRLFRILMSVATDTEVFTVICFDRVAKVLFGCSADEFFDFARFHPLSGVAVNEILEGEIFTMTLSKPLNSNAQNTRVASAVPLSSGFRPAIEVLREYYKSQYSS</sequence>
<proteinExistence type="predicted"/>
<keyword evidence="3" id="KW-1185">Reference proteome</keyword>
<protein>
    <recommendedName>
        <fullName evidence="1">Replication factor A C-terminal domain-containing protein</fullName>
    </recommendedName>
</protein>
<name>A0AAN9I0L8_CROPI</name>
<dbReference type="Gene3D" id="2.40.50.140">
    <property type="entry name" value="Nucleic acid-binding proteins"/>
    <property type="match status" value="1"/>
</dbReference>
<dbReference type="InterPro" id="IPR012340">
    <property type="entry name" value="NA-bd_OB-fold"/>
</dbReference>
<accession>A0AAN9I0L8</accession>
<dbReference type="SUPFAM" id="SSF50249">
    <property type="entry name" value="Nucleic acid-binding proteins"/>
    <property type="match status" value="1"/>
</dbReference>
<evidence type="ECO:0000313" key="2">
    <source>
        <dbReference type="EMBL" id="KAK7261307.1"/>
    </source>
</evidence>
<feature type="domain" description="Replication factor A C-terminal" evidence="1">
    <location>
        <begin position="14"/>
        <end position="103"/>
    </location>
</feature>
<dbReference type="AlphaFoldDB" id="A0AAN9I0L8"/>
<organism evidence="2 3">
    <name type="scientific">Crotalaria pallida</name>
    <name type="common">Smooth rattlebox</name>
    <name type="synonym">Crotalaria striata</name>
    <dbReference type="NCBI Taxonomy" id="3830"/>
    <lineage>
        <taxon>Eukaryota</taxon>
        <taxon>Viridiplantae</taxon>
        <taxon>Streptophyta</taxon>
        <taxon>Embryophyta</taxon>
        <taxon>Tracheophyta</taxon>
        <taxon>Spermatophyta</taxon>
        <taxon>Magnoliopsida</taxon>
        <taxon>eudicotyledons</taxon>
        <taxon>Gunneridae</taxon>
        <taxon>Pentapetalae</taxon>
        <taxon>rosids</taxon>
        <taxon>fabids</taxon>
        <taxon>Fabales</taxon>
        <taxon>Fabaceae</taxon>
        <taxon>Papilionoideae</taxon>
        <taxon>50 kb inversion clade</taxon>
        <taxon>genistoids sensu lato</taxon>
        <taxon>core genistoids</taxon>
        <taxon>Crotalarieae</taxon>
        <taxon>Crotalaria</taxon>
    </lineage>
</organism>